<dbReference type="Proteomes" id="UP000474296">
    <property type="component" value="Unassembled WGS sequence"/>
</dbReference>
<dbReference type="InterPro" id="IPR000620">
    <property type="entry name" value="EamA_dom"/>
</dbReference>
<keyword evidence="5 6" id="KW-0472">Membrane</keyword>
<dbReference type="PANTHER" id="PTHR42920">
    <property type="entry name" value="OS03G0707200 PROTEIN-RELATED"/>
    <property type="match status" value="1"/>
</dbReference>
<feature type="transmembrane region" description="Helical" evidence="6">
    <location>
        <begin position="217"/>
        <end position="238"/>
    </location>
</feature>
<feature type="transmembrane region" description="Helical" evidence="6">
    <location>
        <begin position="67"/>
        <end position="86"/>
    </location>
</feature>
<comment type="caution">
    <text evidence="8">The sequence shown here is derived from an EMBL/GenBank/DDBJ whole genome shotgun (WGS) entry which is preliminary data.</text>
</comment>
<evidence type="ECO:0000256" key="5">
    <source>
        <dbReference type="ARBA" id="ARBA00023136"/>
    </source>
</evidence>
<dbReference type="SUPFAM" id="SSF103481">
    <property type="entry name" value="Multidrug resistance efflux transporter EmrE"/>
    <property type="match status" value="2"/>
</dbReference>
<name>A0A6M0CH62_9FLAO</name>
<keyword evidence="9" id="KW-1185">Reference proteome</keyword>
<feature type="transmembrane region" description="Helical" evidence="6">
    <location>
        <begin position="123"/>
        <end position="142"/>
    </location>
</feature>
<evidence type="ECO:0000256" key="4">
    <source>
        <dbReference type="ARBA" id="ARBA00022989"/>
    </source>
</evidence>
<organism evidence="8 9">
    <name type="scientific">Spongiivirga citrea</name>
    <dbReference type="NCBI Taxonomy" id="1481457"/>
    <lineage>
        <taxon>Bacteria</taxon>
        <taxon>Pseudomonadati</taxon>
        <taxon>Bacteroidota</taxon>
        <taxon>Flavobacteriia</taxon>
        <taxon>Flavobacteriales</taxon>
        <taxon>Flavobacteriaceae</taxon>
        <taxon>Spongiivirga</taxon>
    </lineage>
</organism>
<feature type="transmembrane region" description="Helical" evidence="6">
    <location>
        <begin position="35"/>
        <end position="55"/>
    </location>
</feature>
<proteinExistence type="predicted"/>
<dbReference type="PANTHER" id="PTHR42920:SF11">
    <property type="entry name" value="INNER MEMBRANE PROTEIN YTFF"/>
    <property type="match status" value="1"/>
</dbReference>
<dbReference type="InterPro" id="IPR037185">
    <property type="entry name" value="EmrE-like"/>
</dbReference>
<accession>A0A6M0CH62</accession>
<feature type="transmembrane region" description="Helical" evidence="6">
    <location>
        <begin position="98"/>
        <end position="116"/>
    </location>
</feature>
<evidence type="ECO:0000256" key="1">
    <source>
        <dbReference type="ARBA" id="ARBA00004651"/>
    </source>
</evidence>
<reference evidence="8 9" key="1">
    <citation type="submission" date="2020-01" db="EMBL/GenBank/DDBJ databases">
        <title>Spongiivirga citrea KCTC 32990T.</title>
        <authorList>
            <person name="Wang G."/>
        </authorList>
    </citation>
    <scope>NUCLEOTIDE SEQUENCE [LARGE SCALE GENOMIC DNA]</scope>
    <source>
        <strain evidence="8 9">KCTC 32990</strain>
    </source>
</reference>
<evidence type="ECO:0000313" key="8">
    <source>
        <dbReference type="EMBL" id="NER17175.1"/>
    </source>
</evidence>
<feature type="transmembrane region" description="Helical" evidence="6">
    <location>
        <begin position="273"/>
        <end position="290"/>
    </location>
</feature>
<dbReference type="GO" id="GO:0005886">
    <property type="term" value="C:plasma membrane"/>
    <property type="evidence" value="ECO:0007669"/>
    <property type="project" value="UniProtKB-SubCell"/>
</dbReference>
<feature type="transmembrane region" description="Helical" evidence="6">
    <location>
        <begin position="185"/>
        <end position="202"/>
    </location>
</feature>
<feature type="transmembrane region" description="Helical" evidence="6">
    <location>
        <begin position="250"/>
        <end position="267"/>
    </location>
</feature>
<feature type="domain" description="EamA" evidence="7">
    <location>
        <begin position="6"/>
        <end position="139"/>
    </location>
</feature>
<evidence type="ECO:0000256" key="3">
    <source>
        <dbReference type="ARBA" id="ARBA00022692"/>
    </source>
</evidence>
<comment type="subcellular location">
    <subcellularLocation>
        <location evidence="1">Cell membrane</location>
        <topology evidence="1">Multi-pass membrane protein</topology>
    </subcellularLocation>
</comment>
<feature type="domain" description="EamA" evidence="7">
    <location>
        <begin position="154"/>
        <end position="290"/>
    </location>
</feature>
<dbReference type="AlphaFoldDB" id="A0A6M0CH62"/>
<dbReference type="Pfam" id="PF00892">
    <property type="entry name" value="EamA"/>
    <property type="match status" value="2"/>
</dbReference>
<evidence type="ECO:0000259" key="7">
    <source>
        <dbReference type="Pfam" id="PF00892"/>
    </source>
</evidence>
<protein>
    <submittedName>
        <fullName evidence="8">EamA family transporter</fullName>
    </submittedName>
</protein>
<evidence type="ECO:0000256" key="2">
    <source>
        <dbReference type="ARBA" id="ARBA00022475"/>
    </source>
</evidence>
<keyword evidence="2" id="KW-1003">Cell membrane</keyword>
<evidence type="ECO:0000313" key="9">
    <source>
        <dbReference type="Proteomes" id="UP000474296"/>
    </source>
</evidence>
<dbReference type="RefSeq" id="WP_164031392.1">
    <property type="nucleotide sequence ID" value="NZ_JAABOQ010000003.1"/>
</dbReference>
<sequence>MSKRTLAILAALGANLIYAINHTVAKDVMPTYIKPFGFILLRVVGATILFWLISIWAPKQKIDKKDWLRIIGAACFGMFINMLAFFKGLSLSTPIQSSIVITITPIVVFILSAYLIKEKIRGLRWIGIFMGFTGALVLIVFGQEIRMDAPNIPLGNSLFVVNAIAYAFYLVMVKPLTAKYNVFTLMKWLFLFGLLINIPFTINEFTEVKWTTLPFDAIWRMIFVVVGTTFSTYLLGVFALSHLRASTMGAFVYLQPLMAIAFAVIVGSDSLNVVKIIAAFTVLAGVYLVTKKSASN</sequence>
<evidence type="ECO:0000256" key="6">
    <source>
        <dbReference type="SAM" id="Phobius"/>
    </source>
</evidence>
<dbReference type="InterPro" id="IPR051258">
    <property type="entry name" value="Diverse_Substrate_Transporter"/>
</dbReference>
<feature type="transmembrane region" description="Helical" evidence="6">
    <location>
        <begin position="154"/>
        <end position="173"/>
    </location>
</feature>
<dbReference type="EMBL" id="JAABOQ010000003">
    <property type="protein sequence ID" value="NER17175.1"/>
    <property type="molecule type" value="Genomic_DNA"/>
</dbReference>
<gene>
    <name evidence="8" type="ORF">GWK10_08130</name>
</gene>
<keyword evidence="3 6" id="KW-0812">Transmembrane</keyword>
<keyword evidence="4 6" id="KW-1133">Transmembrane helix</keyword>